<dbReference type="EMBL" id="CAJJDM010000022">
    <property type="protein sequence ID" value="CAD8056102.1"/>
    <property type="molecule type" value="Genomic_DNA"/>
</dbReference>
<reference evidence="2" key="1">
    <citation type="submission" date="2021-01" db="EMBL/GenBank/DDBJ databases">
        <authorList>
            <consortium name="Genoscope - CEA"/>
            <person name="William W."/>
        </authorList>
    </citation>
    <scope>NUCLEOTIDE SEQUENCE</scope>
</reference>
<comment type="caution">
    <text evidence="2">The sequence shown here is derived from an EMBL/GenBank/DDBJ whole genome shotgun (WGS) entry which is preliminary data.</text>
</comment>
<gene>
    <name evidence="1" type="ORF">PPRIM_AZ9-3.1.T0240141</name>
    <name evidence="2" type="ORF">PPRIM_AZ9-3.1.T0240143</name>
</gene>
<dbReference type="Proteomes" id="UP000688137">
    <property type="component" value="Unassembled WGS sequence"/>
</dbReference>
<keyword evidence="3" id="KW-1185">Reference proteome</keyword>
<evidence type="ECO:0000313" key="3">
    <source>
        <dbReference type="Proteomes" id="UP000688137"/>
    </source>
</evidence>
<sequence length="152" mass="17748">MDSLFETNLPFSTIPIQQYSINQLTHYSRNQSLQKSDFSPQQILLDLGEMCNVRYLIIENLKYGCEISVLVSEFKNGPFITVHNKEFIPQHKQRRIKLSALPCKYIRIIIHKGVHIQTNQIKLIGSTNERLAEEGYFNDFKLLVTNPSRIMY</sequence>
<dbReference type="EMBL" id="CAJJDM010000022">
    <property type="protein sequence ID" value="CAD8056098.1"/>
    <property type="molecule type" value="Genomic_DNA"/>
</dbReference>
<protein>
    <submittedName>
        <fullName evidence="2">Uncharacterized protein</fullName>
    </submittedName>
</protein>
<organism evidence="2 3">
    <name type="scientific">Paramecium primaurelia</name>
    <dbReference type="NCBI Taxonomy" id="5886"/>
    <lineage>
        <taxon>Eukaryota</taxon>
        <taxon>Sar</taxon>
        <taxon>Alveolata</taxon>
        <taxon>Ciliophora</taxon>
        <taxon>Intramacronucleata</taxon>
        <taxon>Oligohymenophorea</taxon>
        <taxon>Peniculida</taxon>
        <taxon>Parameciidae</taxon>
        <taxon>Paramecium</taxon>
    </lineage>
</organism>
<accession>A0A8S1KS57</accession>
<proteinExistence type="predicted"/>
<name>A0A8S1KS57_PARPR</name>
<evidence type="ECO:0000313" key="2">
    <source>
        <dbReference type="EMBL" id="CAD8056102.1"/>
    </source>
</evidence>
<dbReference type="AlphaFoldDB" id="A0A8S1KS57"/>
<evidence type="ECO:0000313" key="1">
    <source>
        <dbReference type="EMBL" id="CAD8056098.1"/>
    </source>
</evidence>